<evidence type="ECO:0000256" key="1">
    <source>
        <dbReference type="ARBA" id="ARBA00008455"/>
    </source>
</evidence>
<evidence type="ECO:0000259" key="2">
    <source>
        <dbReference type="Pfam" id="PF00112"/>
    </source>
</evidence>
<dbReference type="PANTHER" id="PTHR12411">
    <property type="entry name" value="CYSTEINE PROTEASE FAMILY C1-RELATED"/>
    <property type="match status" value="1"/>
</dbReference>
<accession>A0A822XM67</accession>
<sequence length="97" mass="10792">MKSPSNVPFFSNQSVQRLSQRKTSIITQVEFSMERIADPITYLHAVLIVGYTPEYWIVKNSWGTTGWGNGCYIDIARNVGYQCGACGINCFASFLSG</sequence>
<dbReference type="EMBL" id="DUZY01000001">
    <property type="protein sequence ID" value="DAD20036.1"/>
    <property type="molecule type" value="Genomic_DNA"/>
</dbReference>
<keyword evidence="4" id="KW-1185">Reference proteome</keyword>
<dbReference type="Pfam" id="PF00112">
    <property type="entry name" value="Peptidase_C1"/>
    <property type="match status" value="1"/>
</dbReference>
<proteinExistence type="inferred from homology"/>
<name>A0A822XM67_NELNU</name>
<dbReference type="GO" id="GO:0006508">
    <property type="term" value="P:proteolysis"/>
    <property type="evidence" value="ECO:0007669"/>
    <property type="project" value="InterPro"/>
</dbReference>
<protein>
    <recommendedName>
        <fullName evidence="2">Peptidase C1A papain C-terminal domain-containing protein</fullName>
    </recommendedName>
</protein>
<evidence type="ECO:0000313" key="4">
    <source>
        <dbReference type="Proteomes" id="UP000607653"/>
    </source>
</evidence>
<comment type="similarity">
    <text evidence="1">Belongs to the peptidase C1 family.</text>
</comment>
<organism evidence="3 4">
    <name type="scientific">Nelumbo nucifera</name>
    <name type="common">Sacred lotus</name>
    <dbReference type="NCBI Taxonomy" id="4432"/>
    <lineage>
        <taxon>Eukaryota</taxon>
        <taxon>Viridiplantae</taxon>
        <taxon>Streptophyta</taxon>
        <taxon>Embryophyta</taxon>
        <taxon>Tracheophyta</taxon>
        <taxon>Spermatophyta</taxon>
        <taxon>Magnoliopsida</taxon>
        <taxon>Proteales</taxon>
        <taxon>Nelumbonaceae</taxon>
        <taxon>Nelumbo</taxon>
    </lineage>
</organism>
<dbReference type="InterPro" id="IPR038765">
    <property type="entry name" value="Papain-like_cys_pep_sf"/>
</dbReference>
<dbReference type="Gene3D" id="3.90.70.10">
    <property type="entry name" value="Cysteine proteinases"/>
    <property type="match status" value="1"/>
</dbReference>
<evidence type="ECO:0000313" key="3">
    <source>
        <dbReference type="EMBL" id="DAD20036.1"/>
    </source>
</evidence>
<reference evidence="3 4" key="1">
    <citation type="journal article" date="2020" name="Mol. Biol. Evol.">
        <title>Distinct Expression and Methylation Patterns for Genes with Different Fates following a Single Whole-Genome Duplication in Flowering Plants.</title>
        <authorList>
            <person name="Shi T."/>
            <person name="Rahmani R.S."/>
            <person name="Gugger P.F."/>
            <person name="Wang M."/>
            <person name="Li H."/>
            <person name="Zhang Y."/>
            <person name="Li Z."/>
            <person name="Wang Q."/>
            <person name="Van de Peer Y."/>
            <person name="Marchal K."/>
            <person name="Chen J."/>
        </authorList>
    </citation>
    <scope>NUCLEOTIDE SEQUENCE [LARGE SCALE GENOMIC DNA]</scope>
    <source>
        <tissue evidence="3">Leaf</tissue>
    </source>
</reference>
<comment type="caution">
    <text evidence="3">The sequence shown here is derived from an EMBL/GenBank/DDBJ whole genome shotgun (WGS) entry which is preliminary data.</text>
</comment>
<gene>
    <name evidence="3" type="ORF">HUJ06_021499</name>
</gene>
<dbReference type="InterPro" id="IPR013128">
    <property type="entry name" value="Peptidase_C1A"/>
</dbReference>
<feature type="domain" description="Peptidase C1A papain C-terminal" evidence="2">
    <location>
        <begin position="40"/>
        <end position="89"/>
    </location>
</feature>
<dbReference type="GO" id="GO:0008234">
    <property type="term" value="F:cysteine-type peptidase activity"/>
    <property type="evidence" value="ECO:0007669"/>
    <property type="project" value="InterPro"/>
</dbReference>
<dbReference type="InterPro" id="IPR000668">
    <property type="entry name" value="Peptidase_C1A_C"/>
</dbReference>
<dbReference type="SUPFAM" id="SSF54001">
    <property type="entry name" value="Cysteine proteinases"/>
    <property type="match status" value="1"/>
</dbReference>
<dbReference type="AlphaFoldDB" id="A0A822XM67"/>
<dbReference type="Proteomes" id="UP000607653">
    <property type="component" value="Unassembled WGS sequence"/>
</dbReference>